<organism evidence="2">
    <name type="scientific">Guillardia theta (strain CCMP2712)</name>
    <name type="common">Cryptophyte</name>
    <dbReference type="NCBI Taxonomy" id="905079"/>
    <lineage>
        <taxon>Eukaryota</taxon>
        <taxon>Cryptophyceae</taxon>
        <taxon>Pyrenomonadales</taxon>
        <taxon>Geminigeraceae</taxon>
        <taxon>Guillardia</taxon>
    </lineage>
</organism>
<feature type="compositionally biased region" description="Polar residues" evidence="1">
    <location>
        <begin position="1"/>
        <end position="14"/>
    </location>
</feature>
<evidence type="ECO:0000313" key="2">
    <source>
        <dbReference type="EMBL" id="EKX44491.1"/>
    </source>
</evidence>
<proteinExistence type="predicted"/>
<keyword evidence="4" id="KW-1185">Reference proteome</keyword>
<accession>L1J7I6</accession>
<dbReference type="GeneID" id="17301219"/>
<name>L1J7I6_GUITC</name>
<reference evidence="2 4" key="1">
    <citation type="journal article" date="2012" name="Nature">
        <title>Algal genomes reveal evolutionary mosaicism and the fate of nucleomorphs.</title>
        <authorList>
            <consortium name="DOE Joint Genome Institute"/>
            <person name="Curtis B.A."/>
            <person name="Tanifuji G."/>
            <person name="Burki F."/>
            <person name="Gruber A."/>
            <person name="Irimia M."/>
            <person name="Maruyama S."/>
            <person name="Arias M.C."/>
            <person name="Ball S.G."/>
            <person name="Gile G.H."/>
            <person name="Hirakawa Y."/>
            <person name="Hopkins J.F."/>
            <person name="Kuo A."/>
            <person name="Rensing S.A."/>
            <person name="Schmutz J."/>
            <person name="Symeonidi A."/>
            <person name="Elias M."/>
            <person name="Eveleigh R.J."/>
            <person name="Herman E.K."/>
            <person name="Klute M.J."/>
            <person name="Nakayama T."/>
            <person name="Obornik M."/>
            <person name="Reyes-Prieto A."/>
            <person name="Armbrust E.V."/>
            <person name="Aves S.J."/>
            <person name="Beiko R.G."/>
            <person name="Coutinho P."/>
            <person name="Dacks J.B."/>
            <person name="Durnford D.G."/>
            <person name="Fast N.M."/>
            <person name="Green B.R."/>
            <person name="Grisdale C.J."/>
            <person name="Hempel F."/>
            <person name="Henrissat B."/>
            <person name="Hoppner M.P."/>
            <person name="Ishida K."/>
            <person name="Kim E."/>
            <person name="Koreny L."/>
            <person name="Kroth P.G."/>
            <person name="Liu Y."/>
            <person name="Malik S.B."/>
            <person name="Maier U.G."/>
            <person name="McRose D."/>
            <person name="Mock T."/>
            <person name="Neilson J.A."/>
            <person name="Onodera N.T."/>
            <person name="Poole A.M."/>
            <person name="Pritham E.J."/>
            <person name="Richards T.A."/>
            <person name="Rocap G."/>
            <person name="Roy S.W."/>
            <person name="Sarai C."/>
            <person name="Schaack S."/>
            <person name="Shirato S."/>
            <person name="Slamovits C.H."/>
            <person name="Spencer D.F."/>
            <person name="Suzuki S."/>
            <person name="Worden A.Z."/>
            <person name="Zauner S."/>
            <person name="Barry K."/>
            <person name="Bell C."/>
            <person name="Bharti A.K."/>
            <person name="Crow J.A."/>
            <person name="Grimwood J."/>
            <person name="Kramer R."/>
            <person name="Lindquist E."/>
            <person name="Lucas S."/>
            <person name="Salamov A."/>
            <person name="McFadden G.I."/>
            <person name="Lane C.E."/>
            <person name="Keeling P.J."/>
            <person name="Gray M.W."/>
            <person name="Grigoriev I.V."/>
            <person name="Archibald J.M."/>
        </authorList>
    </citation>
    <scope>NUCLEOTIDE SEQUENCE</scope>
    <source>
        <strain evidence="2 4">CCMP2712</strain>
    </source>
</reference>
<feature type="region of interest" description="Disordered" evidence="1">
    <location>
        <begin position="1"/>
        <end position="22"/>
    </location>
</feature>
<dbReference type="EnsemblProtists" id="EKX44491">
    <property type="protein sequence ID" value="EKX44491"/>
    <property type="gene ID" value="GUITHDRAFT_152978"/>
</dbReference>
<evidence type="ECO:0000313" key="3">
    <source>
        <dbReference type="EnsemblProtists" id="EKX44491"/>
    </source>
</evidence>
<dbReference type="PaxDb" id="55529-EKX44491"/>
<reference evidence="3" key="3">
    <citation type="submission" date="2016-03" db="UniProtKB">
        <authorList>
            <consortium name="EnsemblProtists"/>
        </authorList>
    </citation>
    <scope>IDENTIFICATION</scope>
</reference>
<dbReference type="KEGG" id="gtt:GUITHDRAFT_152978"/>
<evidence type="ECO:0000313" key="4">
    <source>
        <dbReference type="Proteomes" id="UP000011087"/>
    </source>
</evidence>
<dbReference type="EMBL" id="JH993004">
    <property type="protein sequence ID" value="EKX44491.1"/>
    <property type="molecule type" value="Genomic_DNA"/>
</dbReference>
<dbReference type="RefSeq" id="XP_005831471.1">
    <property type="nucleotide sequence ID" value="XM_005831414.1"/>
</dbReference>
<dbReference type="AlphaFoldDB" id="L1J7I6"/>
<reference evidence="4" key="2">
    <citation type="submission" date="2012-11" db="EMBL/GenBank/DDBJ databases">
        <authorList>
            <person name="Kuo A."/>
            <person name="Curtis B.A."/>
            <person name="Tanifuji G."/>
            <person name="Burki F."/>
            <person name="Gruber A."/>
            <person name="Irimia M."/>
            <person name="Maruyama S."/>
            <person name="Arias M.C."/>
            <person name="Ball S.G."/>
            <person name="Gile G.H."/>
            <person name="Hirakawa Y."/>
            <person name="Hopkins J.F."/>
            <person name="Rensing S.A."/>
            <person name="Schmutz J."/>
            <person name="Symeonidi A."/>
            <person name="Elias M."/>
            <person name="Eveleigh R.J."/>
            <person name="Herman E.K."/>
            <person name="Klute M.J."/>
            <person name="Nakayama T."/>
            <person name="Obornik M."/>
            <person name="Reyes-Prieto A."/>
            <person name="Armbrust E.V."/>
            <person name="Aves S.J."/>
            <person name="Beiko R.G."/>
            <person name="Coutinho P."/>
            <person name="Dacks J.B."/>
            <person name="Durnford D.G."/>
            <person name="Fast N.M."/>
            <person name="Green B.R."/>
            <person name="Grisdale C."/>
            <person name="Hempe F."/>
            <person name="Henrissat B."/>
            <person name="Hoppner M.P."/>
            <person name="Ishida K.-I."/>
            <person name="Kim E."/>
            <person name="Koreny L."/>
            <person name="Kroth P.G."/>
            <person name="Liu Y."/>
            <person name="Malik S.-B."/>
            <person name="Maier U.G."/>
            <person name="McRose D."/>
            <person name="Mock T."/>
            <person name="Neilson J.A."/>
            <person name="Onodera N.T."/>
            <person name="Poole A.M."/>
            <person name="Pritham E.J."/>
            <person name="Richards T.A."/>
            <person name="Rocap G."/>
            <person name="Roy S.W."/>
            <person name="Sarai C."/>
            <person name="Schaack S."/>
            <person name="Shirato S."/>
            <person name="Slamovits C.H."/>
            <person name="Spencer D.F."/>
            <person name="Suzuki S."/>
            <person name="Worden A.Z."/>
            <person name="Zauner S."/>
            <person name="Barry K."/>
            <person name="Bell C."/>
            <person name="Bharti A.K."/>
            <person name="Crow J.A."/>
            <person name="Grimwood J."/>
            <person name="Kramer R."/>
            <person name="Lindquist E."/>
            <person name="Lucas S."/>
            <person name="Salamov A."/>
            <person name="McFadden G.I."/>
            <person name="Lane C.E."/>
            <person name="Keeling P.J."/>
            <person name="Gray M.W."/>
            <person name="Grigoriev I.V."/>
            <person name="Archibald J.M."/>
        </authorList>
    </citation>
    <scope>NUCLEOTIDE SEQUENCE</scope>
    <source>
        <strain evidence="4">CCMP2712</strain>
    </source>
</reference>
<protein>
    <submittedName>
        <fullName evidence="2 3">Uncharacterized protein</fullName>
    </submittedName>
</protein>
<evidence type="ECO:0000256" key="1">
    <source>
        <dbReference type="SAM" id="MobiDB-lite"/>
    </source>
</evidence>
<dbReference type="HOGENOM" id="CLU_2379173_0_0_1"/>
<gene>
    <name evidence="2" type="ORF">GUITHDRAFT_152978</name>
</gene>
<feature type="non-terminal residue" evidence="2">
    <location>
        <position position="95"/>
    </location>
</feature>
<dbReference type="Proteomes" id="UP000011087">
    <property type="component" value="Unassembled WGS sequence"/>
</dbReference>
<sequence length="95" mass="10491">MRQNSEQHLSTSVATAILGQEGSRRRQTIAKLGDKLKHLNTSHTSRGDEVGMMEDEEGEVYIEDSTRYHSGLHGVKNAGSKVSSALKSVMPRIHM</sequence>